<dbReference type="AlphaFoldDB" id="A0A4Y2QD68"/>
<dbReference type="EMBL" id="BGPR01298647">
    <property type="protein sequence ID" value="GBN61182.1"/>
    <property type="molecule type" value="Genomic_DNA"/>
</dbReference>
<evidence type="ECO:0000313" key="2">
    <source>
        <dbReference type="EMBL" id="GBN61182.1"/>
    </source>
</evidence>
<accession>A0A4Y2QD68</accession>
<dbReference type="Proteomes" id="UP000499080">
    <property type="component" value="Unassembled WGS sequence"/>
</dbReference>
<feature type="non-terminal residue" evidence="2">
    <location>
        <position position="80"/>
    </location>
</feature>
<organism evidence="2 3">
    <name type="scientific">Araneus ventricosus</name>
    <name type="common">Orbweaver spider</name>
    <name type="synonym">Epeira ventricosa</name>
    <dbReference type="NCBI Taxonomy" id="182803"/>
    <lineage>
        <taxon>Eukaryota</taxon>
        <taxon>Metazoa</taxon>
        <taxon>Ecdysozoa</taxon>
        <taxon>Arthropoda</taxon>
        <taxon>Chelicerata</taxon>
        <taxon>Arachnida</taxon>
        <taxon>Araneae</taxon>
        <taxon>Araneomorphae</taxon>
        <taxon>Entelegynae</taxon>
        <taxon>Araneoidea</taxon>
        <taxon>Araneidae</taxon>
        <taxon>Araneus</taxon>
    </lineage>
</organism>
<evidence type="ECO:0000256" key="1">
    <source>
        <dbReference type="SAM" id="MobiDB-lite"/>
    </source>
</evidence>
<gene>
    <name evidence="2" type="ORF">AVEN_27646_1</name>
</gene>
<evidence type="ECO:0000313" key="3">
    <source>
        <dbReference type="Proteomes" id="UP000499080"/>
    </source>
</evidence>
<proteinExistence type="predicted"/>
<feature type="compositionally biased region" description="Polar residues" evidence="1">
    <location>
        <begin position="13"/>
        <end position="29"/>
    </location>
</feature>
<sequence length="80" mass="9253">METKYELIETHTEQSNGNSLKRSRAAQQNENEESRETNSLLTENDEQIQFMPTFKEKKENIASSLPTPPPTHILRIILIL</sequence>
<feature type="compositionally biased region" description="Basic and acidic residues" evidence="1">
    <location>
        <begin position="1"/>
        <end position="12"/>
    </location>
</feature>
<protein>
    <submittedName>
        <fullName evidence="2">Uncharacterized protein</fullName>
    </submittedName>
</protein>
<name>A0A4Y2QD68_ARAVE</name>
<keyword evidence="3" id="KW-1185">Reference proteome</keyword>
<reference evidence="2 3" key="1">
    <citation type="journal article" date="2019" name="Sci. Rep.">
        <title>Orb-weaving spider Araneus ventricosus genome elucidates the spidroin gene catalogue.</title>
        <authorList>
            <person name="Kono N."/>
            <person name="Nakamura H."/>
            <person name="Ohtoshi R."/>
            <person name="Moran D.A.P."/>
            <person name="Shinohara A."/>
            <person name="Yoshida Y."/>
            <person name="Fujiwara M."/>
            <person name="Mori M."/>
            <person name="Tomita M."/>
            <person name="Arakawa K."/>
        </authorList>
    </citation>
    <scope>NUCLEOTIDE SEQUENCE [LARGE SCALE GENOMIC DNA]</scope>
</reference>
<feature type="region of interest" description="Disordered" evidence="1">
    <location>
        <begin position="1"/>
        <end position="44"/>
    </location>
</feature>
<comment type="caution">
    <text evidence="2">The sequence shown here is derived from an EMBL/GenBank/DDBJ whole genome shotgun (WGS) entry which is preliminary data.</text>
</comment>